<feature type="domain" description="SAF" evidence="2">
    <location>
        <begin position="46"/>
        <end position="114"/>
    </location>
</feature>
<keyword evidence="4" id="KW-1185">Reference proteome</keyword>
<dbReference type="RefSeq" id="WP_344697684.1">
    <property type="nucleotide sequence ID" value="NZ_BAABBM010000001.1"/>
</dbReference>
<evidence type="ECO:0000313" key="4">
    <source>
        <dbReference type="Proteomes" id="UP001500827"/>
    </source>
</evidence>
<proteinExistence type="predicted"/>
<dbReference type="Pfam" id="PF08666">
    <property type="entry name" value="SAF"/>
    <property type="match status" value="1"/>
</dbReference>
<protein>
    <recommendedName>
        <fullName evidence="2">SAF domain-containing protein</fullName>
    </recommendedName>
</protein>
<dbReference type="Pfam" id="PF16976">
    <property type="entry name" value="RcpC"/>
    <property type="match status" value="1"/>
</dbReference>
<dbReference type="InterPro" id="IPR017592">
    <property type="entry name" value="Pilus_assmbl_Flp-typ_CpaB"/>
</dbReference>
<reference evidence="4" key="1">
    <citation type="journal article" date="2019" name="Int. J. Syst. Evol. Microbiol.">
        <title>The Global Catalogue of Microorganisms (GCM) 10K type strain sequencing project: providing services to taxonomists for standard genome sequencing and annotation.</title>
        <authorList>
            <consortium name="The Broad Institute Genomics Platform"/>
            <consortium name="The Broad Institute Genome Sequencing Center for Infectious Disease"/>
            <person name="Wu L."/>
            <person name="Ma J."/>
        </authorList>
    </citation>
    <scope>NUCLEOTIDE SEQUENCE [LARGE SCALE GENOMIC DNA]</scope>
    <source>
        <strain evidence="4">JCM 17543</strain>
    </source>
</reference>
<comment type="caution">
    <text evidence="3">The sequence shown here is derived from an EMBL/GenBank/DDBJ whole genome shotgun (WGS) entry which is preliminary data.</text>
</comment>
<organism evidence="3 4">
    <name type="scientific">Sphingomonas limnosediminicola</name>
    <dbReference type="NCBI Taxonomy" id="940133"/>
    <lineage>
        <taxon>Bacteria</taxon>
        <taxon>Pseudomonadati</taxon>
        <taxon>Pseudomonadota</taxon>
        <taxon>Alphaproteobacteria</taxon>
        <taxon>Sphingomonadales</taxon>
        <taxon>Sphingomonadaceae</taxon>
        <taxon>Sphingomonas</taxon>
    </lineage>
</organism>
<dbReference type="InterPro" id="IPR031571">
    <property type="entry name" value="RcpC_dom"/>
</dbReference>
<accession>A0ABP7KR63</accession>
<feature type="region of interest" description="Disordered" evidence="1">
    <location>
        <begin position="319"/>
        <end position="340"/>
    </location>
</feature>
<name>A0ABP7KR63_9SPHN</name>
<evidence type="ECO:0000259" key="2">
    <source>
        <dbReference type="SMART" id="SM00858"/>
    </source>
</evidence>
<gene>
    <name evidence="3" type="ORF">GCM10022276_00450</name>
</gene>
<evidence type="ECO:0000256" key="1">
    <source>
        <dbReference type="SAM" id="MobiDB-lite"/>
    </source>
</evidence>
<sequence>MDVKKIALLVGALVIAVVTAIMAKNMFAGAGAQQANAAPAAVPVGPKVLVAKKALPVGTIIDADSFSYQPWPKELMQSAYYIEGSPDANPQGLLGTVVRYAITAGQPVTRGSIVGPQDRGFLAAALGAGMRAVTVPVNASSSVAGFVFPGDHVDLMLTQQVEGGGQGPALKVTETIIRNVRVLATDQRVTDKDKDGKTEVRTFSNVTFEVTPRIAEKIAVAQSLGTLSLSLRSIADNTAELERAVAAGDVKVPAGTNPQQERQMLLAVANQPADSNTTFSTGGDVSRFQRRTVPAKQAQPQFADAMAGMGKALGQAIGSAAGGPKPVNNGVRVVRGNDAN</sequence>
<dbReference type="InterPro" id="IPR013974">
    <property type="entry name" value="SAF"/>
</dbReference>
<dbReference type="SMART" id="SM00858">
    <property type="entry name" value="SAF"/>
    <property type="match status" value="1"/>
</dbReference>
<dbReference type="EMBL" id="BAABBM010000001">
    <property type="protein sequence ID" value="GAA3885494.1"/>
    <property type="molecule type" value="Genomic_DNA"/>
</dbReference>
<feature type="compositionally biased region" description="Low complexity" evidence="1">
    <location>
        <begin position="322"/>
        <end position="340"/>
    </location>
</feature>
<dbReference type="NCBIfam" id="TIGR03177">
    <property type="entry name" value="pilus_cpaB"/>
    <property type="match status" value="1"/>
</dbReference>
<dbReference type="CDD" id="cd11614">
    <property type="entry name" value="SAF_CpaB_FlgA_like"/>
    <property type="match status" value="1"/>
</dbReference>
<evidence type="ECO:0000313" key="3">
    <source>
        <dbReference type="EMBL" id="GAA3885494.1"/>
    </source>
</evidence>
<dbReference type="Proteomes" id="UP001500827">
    <property type="component" value="Unassembled WGS sequence"/>
</dbReference>